<name>A0AAD2E9N1_9LAMI</name>
<protein>
    <submittedName>
        <fullName evidence="2">Uncharacterized protein</fullName>
    </submittedName>
</protein>
<dbReference type="EMBL" id="OU503053">
    <property type="protein sequence ID" value="CAI9781393.1"/>
    <property type="molecule type" value="Genomic_DNA"/>
</dbReference>
<dbReference type="AlphaFoldDB" id="A0AAD2E9N1"/>
<gene>
    <name evidence="2" type="ORF">FPE_LOCUS28823</name>
</gene>
<evidence type="ECO:0000313" key="2">
    <source>
        <dbReference type="EMBL" id="CAI9781393.1"/>
    </source>
</evidence>
<reference evidence="2" key="1">
    <citation type="submission" date="2023-05" db="EMBL/GenBank/DDBJ databases">
        <authorList>
            <person name="Huff M."/>
        </authorList>
    </citation>
    <scope>NUCLEOTIDE SEQUENCE</scope>
</reference>
<evidence type="ECO:0000313" key="3">
    <source>
        <dbReference type="Proteomes" id="UP000834106"/>
    </source>
</evidence>
<sequence length="116" mass="12999">MVRAYKRGGAAITCKNELETINEEDLIVVSSQLRLAMISGSCHGMDWSKRPGSLEIPRVIDDFSDQEVTDSKKFMNPNEHVLVELFLLAILLMCIVAPYLAVSLNQDQMVDRNSVD</sequence>
<keyword evidence="1" id="KW-0472">Membrane</keyword>
<keyword evidence="1" id="KW-1133">Transmembrane helix</keyword>
<accession>A0AAD2E9N1</accession>
<proteinExistence type="predicted"/>
<evidence type="ECO:0000256" key="1">
    <source>
        <dbReference type="SAM" id="Phobius"/>
    </source>
</evidence>
<organism evidence="2 3">
    <name type="scientific">Fraxinus pennsylvanica</name>
    <dbReference type="NCBI Taxonomy" id="56036"/>
    <lineage>
        <taxon>Eukaryota</taxon>
        <taxon>Viridiplantae</taxon>
        <taxon>Streptophyta</taxon>
        <taxon>Embryophyta</taxon>
        <taxon>Tracheophyta</taxon>
        <taxon>Spermatophyta</taxon>
        <taxon>Magnoliopsida</taxon>
        <taxon>eudicotyledons</taxon>
        <taxon>Gunneridae</taxon>
        <taxon>Pentapetalae</taxon>
        <taxon>asterids</taxon>
        <taxon>lamiids</taxon>
        <taxon>Lamiales</taxon>
        <taxon>Oleaceae</taxon>
        <taxon>Oleeae</taxon>
        <taxon>Fraxinus</taxon>
    </lineage>
</organism>
<keyword evidence="1" id="KW-0812">Transmembrane</keyword>
<dbReference type="Proteomes" id="UP000834106">
    <property type="component" value="Chromosome 18"/>
</dbReference>
<feature type="transmembrane region" description="Helical" evidence="1">
    <location>
        <begin position="81"/>
        <end position="102"/>
    </location>
</feature>
<keyword evidence="3" id="KW-1185">Reference proteome</keyword>